<keyword evidence="1" id="KW-0732">Signal</keyword>
<name>A0A0E3BSP5_9BURK</name>
<evidence type="ECO:0000313" key="2">
    <source>
        <dbReference type="EMBL" id="KGH07249.1"/>
    </source>
</evidence>
<sequence length="295" mass="31540">MDKAIHLLICASVFAAASAHAAEGGGSVYPNGAENFVAGALPPPGLYGIAFVNHYEASRLNDFSGKQIGIPGFKVRATAITPRVIWVPGVSVLGGDLVAHMLAPLVEVEAKMGGQSQKKSGLGDITMGLGVGHHHGPNLHTILGLDVTLPTGSYRNGDLANLGRNYAALEPVLAVSYLNNQGFNGDLRMGYLINRVNKATDYRSGQEFHLDYAAGWGLGNGWVLGLGGYYRKQTQLDKQMEVELPNSKTSGMAIGPSIKYDSGRGWFLTAKWQFEKNMKNSTQGNALWIRAAMPL</sequence>
<feature type="signal peptide" evidence="1">
    <location>
        <begin position="1"/>
        <end position="21"/>
    </location>
</feature>
<dbReference type="Proteomes" id="UP000029549">
    <property type="component" value="Unassembled WGS sequence"/>
</dbReference>
<keyword evidence="3" id="KW-1185">Reference proteome</keyword>
<accession>A0A0E3BSP5</accession>
<comment type="caution">
    <text evidence="2">The sequence shown here is derived from an EMBL/GenBank/DDBJ whole genome shotgun (WGS) entry which is preliminary data.</text>
</comment>
<proteinExistence type="predicted"/>
<dbReference type="InterPro" id="IPR025737">
    <property type="entry name" value="FApF"/>
</dbReference>
<gene>
    <name evidence="2" type="ORF">P608_21090</name>
</gene>
<evidence type="ECO:0000256" key="1">
    <source>
        <dbReference type="SAM" id="SignalP"/>
    </source>
</evidence>
<protein>
    <submittedName>
        <fullName evidence="2">Signal peptide protein</fullName>
    </submittedName>
</protein>
<dbReference type="AlphaFoldDB" id="A0A0E3BSP5"/>
<dbReference type="EMBL" id="AWTP01000134">
    <property type="protein sequence ID" value="KGH07249.1"/>
    <property type="molecule type" value="Genomic_DNA"/>
</dbReference>
<organism evidence="2 3">
    <name type="scientific">Comamonas thiooxydans</name>
    <dbReference type="NCBI Taxonomy" id="363952"/>
    <lineage>
        <taxon>Bacteria</taxon>
        <taxon>Pseudomonadati</taxon>
        <taxon>Pseudomonadota</taxon>
        <taxon>Betaproteobacteria</taxon>
        <taxon>Burkholderiales</taxon>
        <taxon>Comamonadaceae</taxon>
        <taxon>Comamonas</taxon>
    </lineage>
</organism>
<evidence type="ECO:0000313" key="3">
    <source>
        <dbReference type="Proteomes" id="UP000029549"/>
    </source>
</evidence>
<feature type="chain" id="PRO_5002409346" evidence="1">
    <location>
        <begin position="22"/>
        <end position="295"/>
    </location>
</feature>
<dbReference type="RefSeq" id="WP_034395144.1">
    <property type="nucleotide sequence ID" value="NZ_AWTM01000091.1"/>
</dbReference>
<reference evidence="2 3" key="1">
    <citation type="submission" date="2013-09" db="EMBL/GenBank/DDBJ databases">
        <title>High correlation between genotypes and phenotypes of environmental bacteria Comamonas testosteroni strains.</title>
        <authorList>
            <person name="Liu L."/>
            <person name="Zhu W."/>
            <person name="Xia X."/>
            <person name="Xu B."/>
            <person name="Luo M."/>
            <person name="Wang G."/>
        </authorList>
    </citation>
    <scope>NUCLEOTIDE SEQUENCE [LARGE SCALE GENOMIC DNA]</scope>
    <source>
        <strain evidence="2 3">DF2</strain>
    </source>
</reference>
<dbReference type="Pfam" id="PF13557">
    <property type="entry name" value="Phenol_MetA_deg"/>
    <property type="match status" value="1"/>
</dbReference>